<dbReference type="SUPFAM" id="SSF51206">
    <property type="entry name" value="cAMP-binding domain-like"/>
    <property type="match status" value="1"/>
</dbReference>
<dbReference type="AlphaFoldDB" id="A0A645ED26"/>
<dbReference type="Gene3D" id="2.60.120.10">
    <property type="entry name" value="Jelly Rolls"/>
    <property type="match status" value="1"/>
</dbReference>
<proteinExistence type="predicted"/>
<dbReference type="EMBL" id="VSSQ01045491">
    <property type="protein sequence ID" value="MPM99395.1"/>
    <property type="molecule type" value="Genomic_DNA"/>
</dbReference>
<reference evidence="2" key="1">
    <citation type="submission" date="2019-08" db="EMBL/GenBank/DDBJ databases">
        <authorList>
            <person name="Kucharzyk K."/>
            <person name="Murdoch R.W."/>
            <person name="Higgins S."/>
            <person name="Loffler F."/>
        </authorList>
    </citation>
    <scope>NUCLEOTIDE SEQUENCE</scope>
</reference>
<dbReference type="SMART" id="SM00100">
    <property type="entry name" value="cNMP"/>
    <property type="match status" value="1"/>
</dbReference>
<gene>
    <name evidence="2" type="ORF">SDC9_146586</name>
</gene>
<dbReference type="InterPro" id="IPR000595">
    <property type="entry name" value="cNMP-bd_dom"/>
</dbReference>
<organism evidence="2">
    <name type="scientific">bioreactor metagenome</name>
    <dbReference type="NCBI Taxonomy" id="1076179"/>
    <lineage>
        <taxon>unclassified sequences</taxon>
        <taxon>metagenomes</taxon>
        <taxon>ecological metagenomes</taxon>
    </lineage>
</organism>
<dbReference type="PROSITE" id="PS50042">
    <property type="entry name" value="CNMP_BINDING_3"/>
    <property type="match status" value="1"/>
</dbReference>
<name>A0A645ED26_9ZZZZ</name>
<sequence length="171" mass="19095">MTKKNETIEALKNIPIFLDLKPFQLARLATACSVIEYDAGFELISEGDSLDYTYILMEGDMTVEVFVPSRGNVLTSHLGPLDMCGWSALTPVVRQRTGTVKTTTKTRLLKMDSRVLIPMCEEDHDIGYFIYKRLSNGAARTFLTTRLQLMNLIVEGAQAATIKPHHSAIVE</sequence>
<evidence type="ECO:0000313" key="2">
    <source>
        <dbReference type="EMBL" id="MPM99395.1"/>
    </source>
</evidence>
<evidence type="ECO:0000259" key="1">
    <source>
        <dbReference type="PROSITE" id="PS50042"/>
    </source>
</evidence>
<feature type="domain" description="Cyclic nucleotide-binding" evidence="1">
    <location>
        <begin position="16"/>
        <end position="112"/>
    </location>
</feature>
<comment type="caution">
    <text evidence="2">The sequence shown here is derived from an EMBL/GenBank/DDBJ whole genome shotgun (WGS) entry which is preliminary data.</text>
</comment>
<dbReference type="CDD" id="cd00038">
    <property type="entry name" value="CAP_ED"/>
    <property type="match status" value="1"/>
</dbReference>
<dbReference type="InterPro" id="IPR018490">
    <property type="entry name" value="cNMP-bd_dom_sf"/>
</dbReference>
<dbReference type="InterPro" id="IPR014710">
    <property type="entry name" value="RmlC-like_jellyroll"/>
</dbReference>
<accession>A0A645ED26</accession>
<dbReference type="Pfam" id="PF00027">
    <property type="entry name" value="cNMP_binding"/>
    <property type="match status" value="1"/>
</dbReference>
<protein>
    <recommendedName>
        <fullName evidence="1">Cyclic nucleotide-binding domain-containing protein</fullName>
    </recommendedName>
</protein>